<evidence type="ECO:0000256" key="10">
    <source>
        <dbReference type="ARBA" id="ARBA00023239"/>
    </source>
</evidence>
<organism evidence="16 17">
    <name type="scientific">Cellulomonas aerilata</name>
    <dbReference type="NCBI Taxonomy" id="515326"/>
    <lineage>
        <taxon>Bacteria</taxon>
        <taxon>Bacillati</taxon>
        <taxon>Actinomycetota</taxon>
        <taxon>Actinomycetes</taxon>
        <taxon>Micrococcales</taxon>
        <taxon>Cellulomonadaceae</taxon>
        <taxon>Cellulomonas</taxon>
    </lineage>
</organism>
<gene>
    <name evidence="16" type="ORF">CAE01nite_33560</name>
</gene>
<evidence type="ECO:0000259" key="14">
    <source>
        <dbReference type="PROSITE" id="PS51066"/>
    </source>
</evidence>
<protein>
    <submittedName>
        <fullName evidence="16">Formamidopyrimidine-DNA glycosylase</fullName>
    </submittedName>
</protein>
<dbReference type="Gene3D" id="1.10.8.50">
    <property type="match status" value="1"/>
</dbReference>
<dbReference type="InterPro" id="IPR015886">
    <property type="entry name" value="H2TH_FPG"/>
</dbReference>
<dbReference type="SUPFAM" id="SSF46946">
    <property type="entry name" value="S13-like H2TH domain"/>
    <property type="match status" value="1"/>
</dbReference>
<dbReference type="RefSeq" id="WP_146906662.1">
    <property type="nucleotide sequence ID" value="NZ_BAAARM010000006.1"/>
</dbReference>
<evidence type="ECO:0000256" key="9">
    <source>
        <dbReference type="ARBA" id="ARBA00023204"/>
    </source>
</evidence>
<evidence type="ECO:0000256" key="1">
    <source>
        <dbReference type="ARBA" id="ARBA00001668"/>
    </source>
</evidence>
<dbReference type="Gene3D" id="3.20.190.10">
    <property type="entry name" value="MutM-like, N-terminal"/>
    <property type="match status" value="1"/>
</dbReference>
<dbReference type="InterPro" id="IPR035937">
    <property type="entry name" value="FPG_N"/>
</dbReference>
<dbReference type="GO" id="GO:0016829">
    <property type="term" value="F:lyase activity"/>
    <property type="evidence" value="ECO:0007669"/>
    <property type="project" value="UniProtKB-KW"/>
</dbReference>
<sequence>MPELPEVEALAGFLRERTVGVAVAAVDVGAVSALKTFSPAPTDLGGRPVTGVTRRGKWLDVATGPRAGADDGAGGPEAPHLVFHLARAGWLRWYDAVPKTAVRPGRSPIALRVRLADGSGFDLTEAGTRKRLAVHVVTDPQQIPAVATLGVEPLSPAFTEEVLGRLLAARNKQIKSLLRDQSTIAGIGNAYSDEILHATRTSPFALTRSFDEAATDALHAAILRVLREAVDAAAGKPAAELKDAKRQGMRVHGRTGLPCPGWDGVPCGDTVREVSFADSSLQYCPTCQTGGQPLADRRLSKLLR</sequence>
<evidence type="ECO:0000256" key="2">
    <source>
        <dbReference type="ARBA" id="ARBA00009409"/>
    </source>
</evidence>
<keyword evidence="4" id="KW-0227">DNA damage</keyword>
<dbReference type="GO" id="GO:0006284">
    <property type="term" value="P:base-excision repair"/>
    <property type="evidence" value="ECO:0007669"/>
    <property type="project" value="InterPro"/>
</dbReference>
<keyword evidence="9" id="KW-0234">DNA repair</keyword>
<feature type="domain" description="Formamidopyrimidine-DNA glycosylase catalytic" evidence="15">
    <location>
        <begin position="2"/>
        <end position="132"/>
    </location>
</feature>
<dbReference type="Proteomes" id="UP000321181">
    <property type="component" value="Unassembled WGS sequence"/>
</dbReference>
<evidence type="ECO:0000256" key="12">
    <source>
        <dbReference type="ARBA" id="ARBA00023295"/>
    </source>
</evidence>
<dbReference type="GO" id="GO:0034039">
    <property type="term" value="F:8-oxo-7,8-dihydroguanine DNA N-glycosylase activity"/>
    <property type="evidence" value="ECO:0007669"/>
    <property type="project" value="TreeGrafter"/>
</dbReference>
<dbReference type="SUPFAM" id="SSF81624">
    <property type="entry name" value="N-terminal domain of MutM-like DNA repair proteins"/>
    <property type="match status" value="1"/>
</dbReference>
<dbReference type="InterPro" id="IPR000214">
    <property type="entry name" value="Znf_DNA_glyclase/AP_lyase"/>
</dbReference>
<keyword evidence="12" id="KW-0326">Glycosidase</keyword>
<dbReference type="PROSITE" id="PS51068">
    <property type="entry name" value="FPG_CAT"/>
    <property type="match status" value="1"/>
</dbReference>
<evidence type="ECO:0000256" key="3">
    <source>
        <dbReference type="ARBA" id="ARBA00022723"/>
    </source>
</evidence>
<keyword evidence="6" id="KW-0378">Hydrolase</keyword>
<keyword evidence="10" id="KW-0456">Lyase</keyword>
<feature type="domain" description="FPG-type" evidence="14">
    <location>
        <begin position="250"/>
        <end position="289"/>
    </location>
</feature>
<evidence type="ECO:0000313" key="16">
    <source>
        <dbReference type="EMBL" id="GEO35631.1"/>
    </source>
</evidence>
<evidence type="ECO:0000256" key="4">
    <source>
        <dbReference type="ARBA" id="ARBA00022763"/>
    </source>
</evidence>
<keyword evidence="7" id="KW-0862">Zinc</keyword>
<dbReference type="EMBL" id="BJYY01000021">
    <property type="protein sequence ID" value="GEO35631.1"/>
    <property type="molecule type" value="Genomic_DNA"/>
</dbReference>
<evidence type="ECO:0000256" key="8">
    <source>
        <dbReference type="ARBA" id="ARBA00023125"/>
    </source>
</evidence>
<accession>A0A512DGN4</accession>
<dbReference type="SMART" id="SM00898">
    <property type="entry name" value="Fapy_DNA_glyco"/>
    <property type="match status" value="1"/>
</dbReference>
<evidence type="ECO:0000256" key="11">
    <source>
        <dbReference type="ARBA" id="ARBA00023268"/>
    </source>
</evidence>
<evidence type="ECO:0000256" key="7">
    <source>
        <dbReference type="ARBA" id="ARBA00022833"/>
    </source>
</evidence>
<dbReference type="GO" id="GO:0003684">
    <property type="term" value="F:damaged DNA binding"/>
    <property type="evidence" value="ECO:0007669"/>
    <property type="project" value="InterPro"/>
</dbReference>
<evidence type="ECO:0000259" key="15">
    <source>
        <dbReference type="PROSITE" id="PS51068"/>
    </source>
</evidence>
<keyword evidence="17" id="KW-1185">Reference proteome</keyword>
<evidence type="ECO:0000256" key="13">
    <source>
        <dbReference type="PROSITE-ProRule" id="PRU00391"/>
    </source>
</evidence>
<keyword evidence="3" id="KW-0479">Metal-binding</keyword>
<keyword evidence="5 13" id="KW-0863">Zinc-finger</keyword>
<evidence type="ECO:0000256" key="6">
    <source>
        <dbReference type="ARBA" id="ARBA00022801"/>
    </source>
</evidence>
<comment type="caution">
    <text evidence="16">The sequence shown here is derived from an EMBL/GenBank/DDBJ whole genome shotgun (WGS) entry which is preliminary data.</text>
</comment>
<dbReference type="AlphaFoldDB" id="A0A512DGN4"/>
<dbReference type="Pfam" id="PF01149">
    <property type="entry name" value="Fapy_DNA_glyco"/>
    <property type="match status" value="1"/>
</dbReference>
<dbReference type="SUPFAM" id="SSF57716">
    <property type="entry name" value="Glucocorticoid receptor-like (DNA-binding domain)"/>
    <property type="match status" value="1"/>
</dbReference>
<dbReference type="PANTHER" id="PTHR22993:SF9">
    <property type="entry name" value="FORMAMIDOPYRIMIDINE-DNA GLYCOSYLASE"/>
    <property type="match status" value="1"/>
</dbReference>
<name>A0A512DGN4_9CELL</name>
<dbReference type="InterPro" id="IPR012319">
    <property type="entry name" value="FPG_cat"/>
</dbReference>
<comment type="catalytic activity">
    <reaction evidence="1">
        <text>Hydrolysis of DNA containing ring-opened 7-methylguanine residues, releasing 2,6-diamino-4-hydroxy-5-(N-methyl)formamidopyrimidine.</text>
        <dbReference type="EC" id="3.2.2.23"/>
    </reaction>
</comment>
<dbReference type="InterPro" id="IPR010979">
    <property type="entry name" value="Ribosomal_uS13-like_H2TH"/>
</dbReference>
<dbReference type="GO" id="GO:0003906">
    <property type="term" value="F:DNA-(apurinic or apyrimidinic site) endonuclease activity"/>
    <property type="evidence" value="ECO:0007669"/>
    <property type="project" value="InterPro"/>
</dbReference>
<proteinExistence type="inferred from homology"/>
<dbReference type="PANTHER" id="PTHR22993">
    <property type="entry name" value="FORMAMIDOPYRIMIDINE-DNA GLYCOSYLASE"/>
    <property type="match status" value="1"/>
</dbReference>
<dbReference type="SMART" id="SM01232">
    <property type="entry name" value="H2TH"/>
    <property type="match status" value="1"/>
</dbReference>
<keyword evidence="8" id="KW-0238">DNA-binding</keyword>
<keyword evidence="11" id="KW-0511">Multifunctional enzyme</keyword>
<dbReference type="Pfam" id="PF06831">
    <property type="entry name" value="H2TH"/>
    <property type="match status" value="1"/>
</dbReference>
<evidence type="ECO:0000313" key="17">
    <source>
        <dbReference type="Proteomes" id="UP000321181"/>
    </source>
</evidence>
<reference evidence="16 17" key="1">
    <citation type="submission" date="2019-07" db="EMBL/GenBank/DDBJ databases">
        <title>Whole genome shotgun sequence of Cellulomonas aerilata NBRC 106308.</title>
        <authorList>
            <person name="Hosoyama A."/>
            <person name="Uohara A."/>
            <person name="Ohji S."/>
            <person name="Ichikawa N."/>
        </authorList>
    </citation>
    <scope>NUCLEOTIDE SEQUENCE [LARGE SCALE GENOMIC DNA]</scope>
    <source>
        <strain evidence="16 17">NBRC 106308</strain>
    </source>
</reference>
<evidence type="ECO:0000256" key="5">
    <source>
        <dbReference type="ARBA" id="ARBA00022771"/>
    </source>
</evidence>
<dbReference type="PROSITE" id="PS51066">
    <property type="entry name" value="ZF_FPG_2"/>
    <property type="match status" value="1"/>
</dbReference>
<dbReference type="GO" id="GO:0008270">
    <property type="term" value="F:zinc ion binding"/>
    <property type="evidence" value="ECO:0007669"/>
    <property type="project" value="UniProtKB-KW"/>
</dbReference>
<dbReference type="OrthoDB" id="9800855at2"/>
<comment type="similarity">
    <text evidence="2">Belongs to the FPG family.</text>
</comment>